<dbReference type="Gene3D" id="1.10.10.60">
    <property type="entry name" value="Homeodomain-like"/>
    <property type="match status" value="2"/>
</dbReference>
<keyword evidence="2" id="KW-0238">DNA-binding</keyword>
<keyword evidence="3" id="KW-0804">Transcription</keyword>
<dbReference type="PANTHER" id="PTHR43280:SF2">
    <property type="entry name" value="HTH-TYPE TRANSCRIPTIONAL REGULATOR EXSA"/>
    <property type="match status" value="1"/>
</dbReference>
<keyword evidence="1" id="KW-0805">Transcription regulation</keyword>
<dbReference type="Proteomes" id="UP000654670">
    <property type="component" value="Unassembled WGS sequence"/>
</dbReference>
<dbReference type="PANTHER" id="PTHR43280">
    <property type="entry name" value="ARAC-FAMILY TRANSCRIPTIONAL REGULATOR"/>
    <property type="match status" value="1"/>
</dbReference>
<keyword evidence="6" id="KW-1185">Reference proteome</keyword>
<dbReference type="PROSITE" id="PS01124">
    <property type="entry name" value="HTH_ARAC_FAMILY_2"/>
    <property type="match status" value="1"/>
</dbReference>
<dbReference type="InterPro" id="IPR009057">
    <property type="entry name" value="Homeodomain-like_sf"/>
</dbReference>
<dbReference type="SUPFAM" id="SSF46689">
    <property type="entry name" value="Homeodomain-like"/>
    <property type="match status" value="2"/>
</dbReference>
<evidence type="ECO:0000259" key="4">
    <source>
        <dbReference type="PROSITE" id="PS01124"/>
    </source>
</evidence>
<evidence type="ECO:0000256" key="3">
    <source>
        <dbReference type="ARBA" id="ARBA00023163"/>
    </source>
</evidence>
<dbReference type="InterPro" id="IPR037923">
    <property type="entry name" value="HTH-like"/>
</dbReference>
<dbReference type="InterPro" id="IPR003313">
    <property type="entry name" value="AraC-bd"/>
</dbReference>
<evidence type="ECO:0000256" key="1">
    <source>
        <dbReference type="ARBA" id="ARBA00023015"/>
    </source>
</evidence>
<dbReference type="InterPro" id="IPR014710">
    <property type="entry name" value="RmlC-like_jellyroll"/>
</dbReference>
<dbReference type="SMART" id="SM00342">
    <property type="entry name" value="HTH_ARAC"/>
    <property type="match status" value="1"/>
</dbReference>
<dbReference type="SUPFAM" id="SSF51215">
    <property type="entry name" value="Regulatory protein AraC"/>
    <property type="match status" value="1"/>
</dbReference>
<dbReference type="PRINTS" id="PR00032">
    <property type="entry name" value="HTHARAC"/>
</dbReference>
<dbReference type="Pfam" id="PF12833">
    <property type="entry name" value="HTH_18"/>
    <property type="match status" value="1"/>
</dbReference>
<dbReference type="EMBL" id="BMOK01000006">
    <property type="protein sequence ID" value="GGL54180.1"/>
    <property type="molecule type" value="Genomic_DNA"/>
</dbReference>
<accession>A0A917W0N1</accession>
<dbReference type="InterPro" id="IPR020449">
    <property type="entry name" value="Tscrpt_reg_AraC-type_HTH"/>
</dbReference>
<dbReference type="PROSITE" id="PS00041">
    <property type="entry name" value="HTH_ARAC_FAMILY_1"/>
    <property type="match status" value="1"/>
</dbReference>
<proteinExistence type="predicted"/>
<dbReference type="AlphaFoldDB" id="A0A917W0N1"/>
<sequence length="300" mass="35521">MTVKRYEEEDFLESREFPFYITSKEIQPGDPCEPHVHEFIELIYVAAGKGNHFYQQSSYKIKKGDVFIIQSGAPHAYNADPDSHLQIYIIMFQPRFLRRELQLLAKTTQFIDFFFVEPFFREDTHFQSRLSLQTSEQIQLTLLFDRMNQEYLLKQTGYRYLIKAMLIETFIYLSRWYEKSSDSPLTAEREKGVIEQICHFIRKHYAHKISLQQISRLCDMSRSAFTASFKEQTGMTFIEYRNSLRMNAARELLETTSMTIISIAQEVGFDDVSNFDKTFKHSEGISPIEYRKRHFPHSAQ</sequence>
<organism evidence="5 6">
    <name type="scientific">Sporolactobacillus putidus</name>
    <dbReference type="NCBI Taxonomy" id="492735"/>
    <lineage>
        <taxon>Bacteria</taxon>
        <taxon>Bacillati</taxon>
        <taxon>Bacillota</taxon>
        <taxon>Bacilli</taxon>
        <taxon>Bacillales</taxon>
        <taxon>Sporolactobacillaceae</taxon>
        <taxon>Sporolactobacillus</taxon>
    </lineage>
</organism>
<comment type="caution">
    <text evidence="5">The sequence shown here is derived from an EMBL/GenBank/DDBJ whole genome shotgun (WGS) entry which is preliminary data.</text>
</comment>
<evidence type="ECO:0000313" key="6">
    <source>
        <dbReference type="Proteomes" id="UP000654670"/>
    </source>
</evidence>
<dbReference type="RefSeq" id="WP_188802737.1">
    <property type="nucleotide sequence ID" value="NZ_BMOK01000006.1"/>
</dbReference>
<gene>
    <name evidence="5" type="ORF">GCM10007968_17740</name>
</gene>
<evidence type="ECO:0000256" key="2">
    <source>
        <dbReference type="ARBA" id="ARBA00023125"/>
    </source>
</evidence>
<reference evidence="5" key="2">
    <citation type="submission" date="2020-09" db="EMBL/GenBank/DDBJ databases">
        <authorList>
            <person name="Sun Q."/>
            <person name="Ohkuma M."/>
        </authorList>
    </citation>
    <scope>NUCLEOTIDE SEQUENCE</scope>
    <source>
        <strain evidence="5">JCM 15325</strain>
    </source>
</reference>
<feature type="domain" description="HTH araC/xylS-type" evidence="4">
    <location>
        <begin position="195"/>
        <end position="293"/>
    </location>
</feature>
<dbReference type="Gene3D" id="2.60.120.10">
    <property type="entry name" value="Jelly Rolls"/>
    <property type="match status" value="1"/>
</dbReference>
<protein>
    <recommendedName>
        <fullName evidence="4">HTH araC/xylS-type domain-containing protein</fullName>
    </recommendedName>
</protein>
<dbReference type="GO" id="GO:0003700">
    <property type="term" value="F:DNA-binding transcription factor activity"/>
    <property type="evidence" value="ECO:0007669"/>
    <property type="project" value="InterPro"/>
</dbReference>
<reference evidence="5" key="1">
    <citation type="journal article" date="2014" name="Int. J. Syst. Evol. Microbiol.">
        <title>Complete genome sequence of Corynebacterium casei LMG S-19264T (=DSM 44701T), isolated from a smear-ripened cheese.</title>
        <authorList>
            <consortium name="US DOE Joint Genome Institute (JGI-PGF)"/>
            <person name="Walter F."/>
            <person name="Albersmeier A."/>
            <person name="Kalinowski J."/>
            <person name="Ruckert C."/>
        </authorList>
    </citation>
    <scope>NUCLEOTIDE SEQUENCE</scope>
    <source>
        <strain evidence="5">JCM 15325</strain>
    </source>
</reference>
<dbReference type="InterPro" id="IPR018060">
    <property type="entry name" value="HTH_AraC"/>
</dbReference>
<name>A0A917W0N1_9BACL</name>
<dbReference type="Pfam" id="PF02311">
    <property type="entry name" value="AraC_binding"/>
    <property type="match status" value="1"/>
</dbReference>
<dbReference type="InterPro" id="IPR018062">
    <property type="entry name" value="HTH_AraC-typ_CS"/>
</dbReference>
<dbReference type="GO" id="GO:0043565">
    <property type="term" value="F:sequence-specific DNA binding"/>
    <property type="evidence" value="ECO:0007669"/>
    <property type="project" value="InterPro"/>
</dbReference>
<evidence type="ECO:0000313" key="5">
    <source>
        <dbReference type="EMBL" id="GGL54180.1"/>
    </source>
</evidence>